<dbReference type="InterPro" id="IPR036291">
    <property type="entry name" value="NAD(P)-bd_dom_sf"/>
</dbReference>
<dbReference type="SUPFAM" id="SSF51735">
    <property type="entry name" value="NAD(P)-binding Rossmann-fold domains"/>
    <property type="match status" value="1"/>
</dbReference>
<dbReference type="Gene3D" id="3.40.1010.10">
    <property type="entry name" value="Cobalt-precorrin-4 Transmethylase, Domain 1"/>
    <property type="match status" value="1"/>
</dbReference>
<evidence type="ECO:0000256" key="5">
    <source>
        <dbReference type="ARBA" id="ARBA00023244"/>
    </source>
</evidence>
<comment type="caution">
    <text evidence="7">The sequence shown here is derived from an EMBL/GenBank/DDBJ whole genome shotgun (WGS) entry which is preliminary data.</text>
</comment>
<keyword evidence="8" id="KW-1185">Reference proteome</keyword>
<dbReference type="SUPFAM" id="SSF53790">
    <property type="entry name" value="Tetrapyrrole methylase"/>
    <property type="match status" value="1"/>
</dbReference>
<dbReference type="EC" id="1.3.1.76" evidence="2"/>
<accession>A0ABV7E7T2</accession>
<reference evidence="8" key="1">
    <citation type="journal article" date="2019" name="Int. J. Syst. Evol. Microbiol.">
        <title>The Global Catalogue of Microorganisms (GCM) 10K type strain sequencing project: providing services to taxonomists for standard genome sequencing and annotation.</title>
        <authorList>
            <consortium name="The Broad Institute Genomics Platform"/>
            <consortium name="The Broad Institute Genome Sequencing Center for Infectious Disease"/>
            <person name="Wu L."/>
            <person name="Ma J."/>
        </authorList>
    </citation>
    <scope>NUCLEOTIDE SEQUENCE [LARGE SCALE GENOMIC DNA]</scope>
    <source>
        <strain evidence="8">KCTC 52607</strain>
    </source>
</reference>
<sequence>MRSLPLFHRLAGQPVVVLGEGPMAEPKRRLVERAGAEVIGDLAEGVDRGARLAFIAHESPSMCEADAIRARGAGLLVNVVDRPDLCDFTTPSILDRDPVLVAVGTDGASAGLAKQLRLRLEALLPADLGDLALRLGQARGAIKARWPVMGDRRQALDRALTTGGPLDPLRAGAAARIDDWLVGAAGEGAQGRIEITLSSIDPEDLTLRAARLLGSADAVLHDPAIPDAILDRARADAARHVLPFTGHEPEGLVVVLRLDPAAQGSITIS</sequence>
<evidence type="ECO:0000256" key="6">
    <source>
        <dbReference type="ARBA" id="ARBA00047561"/>
    </source>
</evidence>
<dbReference type="NCBIfam" id="TIGR01470">
    <property type="entry name" value="cysG_Nterm"/>
    <property type="match status" value="1"/>
</dbReference>
<organism evidence="7 8">
    <name type="scientific">Alteraurantiacibacter palmitatis</name>
    <dbReference type="NCBI Taxonomy" id="2054628"/>
    <lineage>
        <taxon>Bacteria</taxon>
        <taxon>Pseudomonadati</taxon>
        <taxon>Pseudomonadota</taxon>
        <taxon>Alphaproteobacteria</taxon>
        <taxon>Sphingomonadales</taxon>
        <taxon>Erythrobacteraceae</taxon>
        <taxon>Alteraurantiacibacter</taxon>
    </lineage>
</organism>
<dbReference type="InterPro" id="IPR028161">
    <property type="entry name" value="Met8-like"/>
</dbReference>
<evidence type="ECO:0000256" key="4">
    <source>
        <dbReference type="ARBA" id="ARBA00023027"/>
    </source>
</evidence>
<dbReference type="SUPFAM" id="SSF75615">
    <property type="entry name" value="Siroheme synthase middle domains-like"/>
    <property type="match status" value="1"/>
</dbReference>
<dbReference type="Pfam" id="PF13241">
    <property type="entry name" value="NAD_binding_7"/>
    <property type="match status" value="1"/>
</dbReference>
<evidence type="ECO:0000313" key="7">
    <source>
        <dbReference type="EMBL" id="MFC3098769.1"/>
    </source>
</evidence>
<dbReference type="EMBL" id="JBHRST010000020">
    <property type="protein sequence ID" value="MFC3098769.1"/>
    <property type="molecule type" value="Genomic_DNA"/>
</dbReference>
<evidence type="ECO:0000256" key="3">
    <source>
        <dbReference type="ARBA" id="ARBA00023002"/>
    </source>
</evidence>
<keyword evidence="3" id="KW-0560">Oxidoreductase</keyword>
<proteinExistence type="predicted"/>
<name>A0ABV7E7T2_9SPHN</name>
<dbReference type="Proteomes" id="UP001595456">
    <property type="component" value="Unassembled WGS sequence"/>
</dbReference>
<dbReference type="InterPro" id="IPR006367">
    <property type="entry name" value="Sirohaem_synthase_N"/>
</dbReference>
<evidence type="ECO:0000256" key="1">
    <source>
        <dbReference type="ARBA" id="ARBA00005010"/>
    </source>
</evidence>
<dbReference type="InterPro" id="IPR035996">
    <property type="entry name" value="4pyrrol_Methylase_sf"/>
</dbReference>
<dbReference type="PANTHER" id="PTHR35330:SF1">
    <property type="entry name" value="SIROHEME BIOSYNTHESIS PROTEIN MET8"/>
    <property type="match status" value="1"/>
</dbReference>
<keyword evidence="4" id="KW-0520">NAD</keyword>
<keyword evidence="5" id="KW-0627">Porphyrin biosynthesis</keyword>
<comment type="pathway">
    <text evidence="1">Porphyrin-containing compound metabolism; siroheme biosynthesis; sirohydrochlorin from precorrin-2: step 1/1.</text>
</comment>
<dbReference type="PANTHER" id="PTHR35330">
    <property type="entry name" value="SIROHEME BIOSYNTHESIS PROTEIN MET8"/>
    <property type="match status" value="1"/>
</dbReference>
<dbReference type="RefSeq" id="WP_336926495.1">
    <property type="nucleotide sequence ID" value="NZ_JBANRO010000007.1"/>
</dbReference>
<evidence type="ECO:0000313" key="8">
    <source>
        <dbReference type="Proteomes" id="UP001595456"/>
    </source>
</evidence>
<comment type="catalytic activity">
    <reaction evidence="6">
        <text>precorrin-2 + NAD(+) = sirohydrochlorin + NADH + 2 H(+)</text>
        <dbReference type="Rhea" id="RHEA:15613"/>
        <dbReference type="ChEBI" id="CHEBI:15378"/>
        <dbReference type="ChEBI" id="CHEBI:57540"/>
        <dbReference type="ChEBI" id="CHEBI:57945"/>
        <dbReference type="ChEBI" id="CHEBI:58351"/>
        <dbReference type="ChEBI" id="CHEBI:58827"/>
        <dbReference type="EC" id="1.3.1.76"/>
    </reaction>
</comment>
<evidence type="ECO:0000256" key="2">
    <source>
        <dbReference type="ARBA" id="ARBA00012400"/>
    </source>
</evidence>
<protein>
    <recommendedName>
        <fullName evidence="2">precorrin-2 dehydrogenase</fullName>
        <ecNumber evidence="2">1.3.1.76</ecNumber>
    </recommendedName>
</protein>
<gene>
    <name evidence="7" type="ORF">ACFODU_13315</name>
</gene>
<dbReference type="Gene3D" id="3.30.160.110">
    <property type="entry name" value="Siroheme synthase, domain 2"/>
    <property type="match status" value="1"/>
</dbReference>
<dbReference type="InterPro" id="IPR014777">
    <property type="entry name" value="4pyrrole_Mease_sub1"/>
</dbReference>